<name>A0AAV7I4C4_COTGL</name>
<gene>
    <name evidence="1" type="ORF">KQX54_007055</name>
</gene>
<evidence type="ECO:0008006" key="3">
    <source>
        <dbReference type="Google" id="ProtNLM"/>
    </source>
</evidence>
<protein>
    <recommendedName>
        <fullName evidence="3">Olfactory receptor</fullName>
    </recommendedName>
</protein>
<dbReference type="AlphaFoldDB" id="A0AAV7I4C4"/>
<dbReference type="EMBL" id="JAHXZJ010002237">
    <property type="protein sequence ID" value="KAH0546189.1"/>
    <property type="molecule type" value="Genomic_DNA"/>
</dbReference>
<comment type="caution">
    <text evidence="1">The sequence shown here is derived from an EMBL/GenBank/DDBJ whole genome shotgun (WGS) entry which is preliminary data.</text>
</comment>
<keyword evidence="2" id="KW-1185">Reference proteome</keyword>
<reference evidence="1 2" key="1">
    <citation type="journal article" date="2021" name="J. Hered.">
        <title>A chromosome-level genome assembly of the parasitoid wasp, Cotesia glomerata (Hymenoptera: Braconidae).</title>
        <authorList>
            <person name="Pinto B.J."/>
            <person name="Weis J.J."/>
            <person name="Gamble T."/>
            <person name="Ode P.J."/>
            <person name="Paul R."/>
            <person name="Zaspel J.M."/>
        </authorList>
    </citation>
    <scope>NUCLEOTIDE SEQUENCE [LARGE SCALE GENOMIC DNA]</scope>
    <source>
        <strain evidence="1">CgM1</strain>
    </source>
</reference>
<accession>A0AAV7I4C4</accession>
<proteinExistence type="predicted"/>
<dbReference type="Proteomes" id="UP000826195">
    <property type="component" value="Unassembled WGS sequence"/>
</dbReference>
<evidence type="ECO:0000313" key="2">
    <source>
        <dbReference type="Proteomes" id="UP000826195"/>
    </source>
</evidence>
<sequence length="144" mass="15680">MGVGYRDYYGVRSCSAALPHAQSNQLSCSLYALAVSLPTAHADILRACFEFPADTTALWLGIIKASFIETRFKVVATSIFTALVTQQNLGNSAQCFFRVSSFAMIHFAGSGIYLEIIYVSLSGNKIAGTNKDRDKNLIPCLENI</sequence>
<organism evidence="1 2">
    <name type="scientific">Cotesia glomerata</name>
    <name type="common">Lepidopteran parasitic wasp</name>
    <name type="synonym">Apanteles glomeratus</name>
    <dbReference type="NCBI Taxonomy" id="32391"/>
    <lineage>
        <taxon>Eukaryota</taxon>
        <taxon>Metazoa</taxon>
        <taxon>Ecdysozoa</taxon>
        <taxon>Arthropoda</taxon>
        <taxon>Hexapoda</taxon>
        <taxon>Insecta</taxon>
        <taxon>Pterygota</taxon>
        <taxon>Neoptera</taxon>
        <taxon>Endopterygota</taxon>
        <taxon>Hymenoptera</taxon>
        <taxon>Apocrita</taxon>
        <taxon>Ichneumonoidea</taxon>
        <taxon>Braconidae</taxon>
        <taxon>Microgastrinae</taxon>
        <taxon>Cotesia</taxon>
    </lineage>
</organism>
<evidence type="ECO:0000313" key="1">
    <source>
        <dbReference type="EMBL" id="KAH0546189.1"/>
    </source>
</evidence>